<keyword evidence="13" id="KW-1185">Reference proteome</keyword>
<dbReference type="GO" id="GO:0008320">
    <property type="term" value="F:protein transmembrane transporter activity"/>
    <property type="evidence" value="ECO:0007669"/>
    <property type="project" value="TreeGrafter"/>
</dbReference>
<evidence type="ECO:0000256" key="2">
    <source>
        <dbReference type="ARBA" id="ARBA00022692"/>
    </source>
</evidence>
<evidence type="ECO:0000256" key="11">
    <source>
        <dbReference type="SAM" id="MobiDB-lite"/>
    </source>
</evidence>
<feature type="repeat" description="TPR" evidence="10">
    <location>
        <begin position="399"/>
        <end position="432"/>
    </location>
</feature>
<dbReference type="SUPFAM" id="SSF48452">
    <property type="entry name" value="TPR-like"/>
    <property type="match status" value="3"/>
</dbReference>
<keyword evidence="5 10" id="KW-0802">TPR repeat</keyword>
<dbReference type="Pfam" id="PF13432">
    <property type="entry name" value="TPR_16"/>
    <property type="match status" value="3"/>
</dbReference>
<feature type="repeat" description="TPR" evidence="10">
    <location>
        <begin position="331"/>
        <end position="364"/>
    </location>
</feature>
<dbReference type="AlphaFoldDB" id="A0AAF0FE83"/>
<evidence type="ECO:0000256" key="7">
    <source>
        <dbReference type="ARBA" id="ARBA00023128"/>
    </source>
</evidence>
<keyword evidence="8" id="KW-0472">Membrane</keyword>
<dbReference type="InterPro" id="IPR011990">
    <property type="entry name" value="TPR-like_helical_dom_sf"/>
</dbReference>
<keyword evidence="7" id="KW-0496">Mitochondrion</keyword>
<evidence type="ECO:0000256" key="3">
    <source>
        <dbReference type="ARBA" id="ARBA00022737"/>
    </source>
</evidence>
<comment type="subcellular location">
    <subcellularLocation>
        <location evidence="1">Mitochondrion outer membrane</location>
        <topology evidence="1">Single-pass membrane protein</topology>
    </subcellularLocation>
</comment>
<evidence type="ECO:0000256" key="10">
    <source>
        <dbReference type="PROSITE-ProRule" id="PRU00339"/>
    </source>
</evidence>
<feature type="repeat" description="TPR" evidence="10">
    <location>
        <begin position="467"/>
        <end position="500"/>
    </location>
</feature>
<dbReference type="Gene3D" id="1.25.40.10">
    <property type="entry name" value="Tetratricopeptide repeat domain"/>
    <property type="match status" value="2"/>
</dbReference>
<name>A0AAF0FE83_9BASI</name>
<evidence type="ECO:0000313" key="12">
    <source>
        <dbReference type="EMBL" id="WFD43072.1"/>
    </source>
</evidence>
<keyword evidence="2" id="KW-0812">Transmembrane</keyword>
<comment type="similarity">
    <text evidence="9">Belongs to the Tom70 family.</text>
</comment>
<sequence length="612" mass="67790">MASQGSANRLARFVQENRVAVVALAAAATVASAAGVYYYTQAPPAPRKPPSTNSTDNTEKSAAAAAAKKKRSKKPKKAKSASLDHPDGPLLDDAEDEHLAKLDASELQRLPKDRRESIAQHLKGLGNKAYSSKKYEEAIDHYTKAIAASASAVFYSNRAACYANLGKPQEVIRDCDEALKIDRTYVKALNRRAVAAEQLGEDAEQQGEEGDKAREYLEKSLGDFTAVAILGHFRDTTATASVERVLKKLASGKAHLMLKTREPRLPSPTFVTAYLEAFRPKSPPSIPDDAEKGDATLKKAYEALQARDYPHALTLFNEAIDQGLSSKELESHAHNMRGTFYFVIGLADKALADFNKSTELIPDYVQSWVKKASVHMELGDKDEAFRDFDRAIEANAEDPDIYYHRGQVNFILGDYDAAIQDYEKSTKLDDQFIFSQVQHAVANYKLGHVGKSTAAFRRILKTFHNASEAYNYYGELLLDQQRHEDAIANFDKSIELERADPKSTNVLAMINKALVLFQWKQDLSGAEELCRKALEIDPDCDVALATLAQLSLQQSKIPEAIEYFRRSADIARTEAELVNAITYEHASRAQLQFIRNYPEQGAALSQMASSLV</sequence>
<dbReference type="GO" id="GO:0005741">
    <property type="term" value="C:mitochondrial outer membrane"/>
    <property type="evidence" value="ECO:0007669"/>
    <property type="project" value="UniProtKB-SubCell"/>
</dbReference>
<feature type="repeat" description="TPR" evidence="10">
    <location>
        <begin position="119"/>
        <end position="152"/>
    </location>
</feature>
<keyword evidence="4" id="KW-1000">Mitochondrion outer membrane</keyword>
<evidence type="ECO:0000256" key="4">
    <source>
        <dbReference type="ARBA" id="ARBA00022787"/>
    </source>
</evidence>
<evidence type="ECO:0000313" key="13">
    <source>
        <dbReference type="Proteomes" id="UP001214628"/>
    </source>
</evidence>
<evidence type="ECO:0000256" key="5">
    <source>
        <dbReference type="ARBA" id="ARBA00022803"/>
    </source>
</evidence>
<dbReference type="Pfam" id="PF14559">
    <property type="entry name" value="TPR_19"/>
    <property type="match status" value="1"/>
</dbReference>
<dbReference type="Proteomes" id="UP001214628">
    <property type="component" value="Chromosome 2"/>
</dbReference>
<proteinExistence type="inferred from homology"/>
<evidence type="ECO:0000256" key="9">
    <source>
        <dbReference type="ARBA" id="ARBA00038030"/>
    </source>
</evidence>
<organism evidence="12 13">
    <name type="scientific">Malassezia psittaci</name>
    <dbReference type="NCBI Taxonomy" id="1821823"/>
    <lineage>
        <taxon>Eukaryota</taxon>
        <taxon>Fungi</taxon>
        <taxon>Dikarya</taxon>
        <taxon>Basidiomycota</taxon>
        <taxon>Ustilaginomycotina</taxon>
        <taxon>Malasseziomycetes</taxon>
        <taxon>Malasseziales</taxon>
        <taxon>Malasseziaceae</taxon>
        <taxon>Malassezia</taxon>
    </lineage>
</organism>
<accession>A0AAF0FE83</accession>
<evidence type="ECO:0000256" key="6">
    <source>
        <dbReference type="ARBA" id="ARBA00022989"/>
    </source>
</evidence>
<evidence type="ECO:0000256" key="8">
    <source>
        <dbReference type="ARBA" id="ARBA00023136"/>
    </source>
</evidence>
<dbReference type="Pfam" id="PF00515">
    <property type="entry name" value="TPR_1"/>
    <property type="match status" value="1"/>
</dbReference>
<protein>
    <submittedName>
        <fullName evidence="12">TOM (Translocase of outer membrane) complex component</fullName>
    </submittedName>
</protein>
<dbReference type="InterPro" id="IPR019734">
    <property type="entry name" value="TPR_rpt"/>
</dbReference>
<evidence type="ECO:0000256" key="1">
    <source>
        <dbReference type="ARBA" id="ARBA00004572"/>
    </source>
</evidence>
<feature type="repeat" description="TPR" evidence="10">
    <location>
        <begin position="365"/>
        <end position="398"/>
    </location>
</feature>
<keyword evidence="3" id="KW-0677">Repeat</keyword>
<dbReference type="GO" id="GO:0045039">
    <property type="term" value="P:protein insertion into mitochondrial inner membrane"/>
    <property type="evidence" value="ECO:0007669"/>
    <property type="project" value="TreeGrafter"/>
</dbReference>
<dbReference type="PROSITE" id="PS50005">
    <property type="entry name" value="TPR"/>
    <property type="match status" value="5"/>
</dbReference>
<gene>
    <name evidence="12" type="primary">TOM70</name>
    <name evidence="12" type="ORF">MPSI1_001724</name>
</gene>
<feature type="compositionally biased region" description="Basic residues" evidence="11">
    <location>
        <begin position="67"/>
        <end position="79"/>
    </location>
</feature>
<dbReference type="PANTHER" id="PTHR46208">
    <property type="entry name" value="MITOCHONDRIAL IMPORT RECEPTOR SUBUNIT TOM70"/>
    <property type="match status" value="1"/>
</dbReference>
<reference evidence="12" key="1">
    <citation type="submission" date="2023-02" db="EMBL/GenBank/DDBJ databases">
        <title>Mating type loci evolution in Malassezia.</title>
        <authorList>
            <person name="Coelho M.A."/>
        </authorList>
    </citation>
    <scope>NUCLEOTIDE SEQUENCE</scope>
    <source>
        <strain evidence="12">CBS 14136</strain>
    </source>
</reference>
<dbReference type="GO" id="GO:0030943">
    <property type="term" value="F:mitochondrion targeting sequence binding"/>
    <property type="evidence" value="ECO:0007669"/>
    <property type="project" value="TreeGrafter"/>
</dbReference>
<dbReference type="PANTHER" id="PTHR46208:SF1">
    <property type="entry name" value="MITOCHONDRIAL IMPORT RECEPTOR SUBUNIT TOM70"/>
    <property type="match status" value="1"/>
</dbReference>
<dbReference type="EMBL" id="CP118376">
    <property type="protein sequence ID" value="WFD43072.1"/>
    <property type="molecule type" value="Genomic_DNA"/>
</dbReference>
<dbReference type="GO" id="GO:0030150">
    <property type="term" value="P:protein import into mitochondrial matrix"/>
    <property type="evidence" value="ECO:0007669"/>
    <property type="project" value="TreeGrafter"/>
</dbReference>
<dbReference type="SMART" id="SM00028">
    <property type="entry name" value="TPR"/>
    <property type="match status" value="9"/>
</dbReference>
<keyword evidence="6" id="KW-1133">Transmembrane helix</keyword>
<feature type="region of interest" description="Disordered" evidence="11">
    <location>
        <begin position="43"/>
        <end position="93"/>
    </location>
</feature>